<organism evidence="3 4">
    <name type="scientific">Pisum sativum</name>
    <name type="common">Garden pea</name>
    <name type="synonym">Lathyrus oleraceus</name>
    <dbReference type="NCBI Taxonomy" id="3888"/>
    <lineage>
        <taxon>Eukaryota</taxon>
        <taxon>Viridiplantae</taxon>
        <taxon>Streptophyta</taxon>
        <taxon>Embryophyta</taxon>
        <taxon>Tracheophyta</taxon>
        <taxon>Spermatophyta</taxon>
        <taxon>Magnoliopsida</taxon>
        <taxon>eudicotyledons</taxon>
        <taxon>Gunneridae</taxon>
        <taxon>Pentapetalae</taxon>
        <taxon>rosids</taxon>
        <taxon>fabids</taxon>
        <taxon>Fabales</taxon>
        <taxon>Fabaceae</taxon>
        <taxon>Papilionoideae</taxon>
        <taxon>50 kb inversion clade</taxon>
        <taxon>NPAAA clade</taxon>
        <taxon>Hologalegina</taxon>
        <taxon>IRL clade</taxon>
        <taxon>Fabeae</taxon>
        <taxon>Lathyrus</taxon>
    </lineage>
</organism>
<dbReference type="Pfam" id="PF19239">
    <property type="entry name" value="GIY_YIG_domain"/>
    <property type="match status" value="1"/>
</dbReference>
<comment type="caution">
    <text evidence="3">The sequence shown here is derived from an EMBL/GenBank/DDBJ whole genome shotgun (WGS) entry which is preliminary data.</text>
</comment>
<proteinExistence type="predicted"/>
<evidence type="ECO:0000313" key="4">
    <source>
        <dbReference type="Proteomes" id="UP001058974"/>
    </source>
</evidence>
<feature type="region of interest" description="Disordered" evidence="1">
    <location>
        <begin position="338"/>
        <end position="362"/>
    </location>
</feature>
<dbReference type="InterPro" id="IPR000305">
    <property type="entry name" value="GIY-YIG_endonuc"/>
</dbReference>
<keyword evidence="4" id="KW-1185">Reference proteome</keyword>
<feature type="domain" description="GIY-YIG" evidence="2">
    <location>
        <begin position="113"/>
        <end position="207"/>
    </location>
</feature>
<accession>A0A9D4YM14</accession>
<gene>
    <name evidence="3" type="ORF">KIW84_011267</name>
</gene>
<evidence type="ECO:0000256" key="1">
    <source>
        <dbReference type="SAM" id="MobiDB-lite"/>
    </source>
</evidence>
<dbReference type="EMBL" id="JAMSHJ010000001">
    <property type="protein sequence ID" value="KAI5442127.1"/>
    <property type="molecule type" value="Genomic_DNA"/>
</dbReference>
<feature type="compositionally biased region" description="Basic and acidic residues" evidence="1">
    <location>
        <begin position="350"/>
        <end position="362"/>
    </location>
</feature>
<feature type="compositionally biased region" description="Basic residues" evidence="1">
    <location>
        <begin position="396"/>
        <end position="407"/>
    </location>
</feature>
<feature type="region of interest" description="Disordered" evidence="1">
    <location>
        <begin position="396"/>
        <end position="416"/>
    </location>
</feature>
<reference evidence="3 4" key="1">
    <citation type="journal article" date="2022" name="Nat. Genet.">
        <title>Improved pea reference genome and pan-genome highlight genomic features and evolutionary characteristics.</title>
        <authorList>
            <person name="Yang T."/>
            <person name="Liu R."/>
            <person name="Luo Y."/>
            <person name="Hu S."/>
            <person name="Wang D."/>
            <person name="Wang C."/>
            <person name="Pandey M.K."/>
            <person name="Ge S."/>
            <person name="Xu Q."/>
            <person name="Li N."/>
            <person name="Li G."/>
            <person name="Huang Y."/>
            <person name="Saxena R.K."/>
            <person name="Ji Y."/>
            <person name="Li M."/>
            <person name="Yan X."/>
            <person name="He Y."/>
            <person name="Liu Y."/>
            <person name="Wang X."/>
            <person name="Xiang C."/>
            <person name="Varshney R.K."/>
            <person name="Ding H."/>
            <person name="Gao S."/>
            <person name="Zong X."/>
        </authorList>
    </citation>
    <scope>NUCLEOTIDE SEQUENCE [LARGE SCALE GENOMIC DNA]</scope>
    <source>
        <strain evidence="3 4">cv. Zhongwan 6</strain>
    </source>
</reference>
<dbReference type="GO" id="GO:0003677">
    <property type="term" value="F:DNA binding"/>
    <property type="evidence" value="ECO:0007669"/>
    <property type="project" value="InterPro"/>
</dbReference>
<dbReference type="Gramene" id="Psat01G0126700-T1">
    <property type="protein sequence ID" value="KAI5442127.1"/>
    <property type="gene ID" value="KIW84_011267"/>
</dbReference>
<protein>
    <recommendedName>
        <fullName evidence="2">GIY-YIG domain-containing protein</fullName>
    </recommendedName>
</protein>
<dbReference type="Gramene" id="Psat1g049640.1">
    <property type="protein sequence ID" value="Psat1g049640.1.cds"/>
    <property type="gene ID" value="Psat1g049640"/>
</dbReference>
<dbReference type="GO" id="GO:0006355">
    <property type="term" value="P:regulation of DNA-templated transcription"/>
    <property type="evidence" value="ECO:0007669"/>
    <property type="project" value="InterPro"/>
</dbReference>
<name>A0A9D4YM14_PEA</name>
<dbReference type="InterPro" id="IPR038909">
    <property type="entry name" value="Effector_transcript"/>
</dbReference>
<dbReference type="AlphaFoldDB" id="A0A9D4YM14"/>
<dbReference type="SMART" id="SM00465">
    <property type="entry name" value="GIYc"/>
    <property type="match status" value="1"/>
</dbReference>
<dbReference type="Proteomes" id="UP001058974">
    <property type="component" value="Chromosome 1"/>
</dbReference>
<dbReference type="PANTHER" id="PTHR35133">
    <property type="entry name" value="PROTEIN EFFECTOR OF TRANSCRIPTION 2-RELATED"/>
    <property type="match status" value="1"/>
</dbReference>
<evidence type="ECO:0000259" key="2">
    <source>
        <dbReference type="SMART" id="SM00465"/>
    </source>
</evidence>
<evidence type="ECO:0000313" key="3">
    <source>
        <dbReference type="EMBL" id="KAI5442127.1"/>
    </source>
</evidence>
<dbReference type="PANTHER" id="PTHR35133:SF1">
    <property type="entry name" value="PROTEIN EFFECTOR OF TRANSCRIPTION 2-RELATED"/>
    <property type="match status" value="1"/>
</dbReference>
<sequence>MDIIKGHFGKMKIYNMKLEALNGTFNERNENNGRIITFPATPQMLKRESCNHTKHDSSFSQWKILIGPSDWEDFSKGKEGSTRYRIHNLPENSGPGVYELGVAVSTSGLGREIYKLATRVVVVYLGKADNVRTRLQSYGRNGAHLGNGFSSFESSDQVRHSLFHEIFFQGFSIVYRWAPMQNKGDALQTESQLLSTFDYAWNTVNNGARRPDDILQMLNKISSGTRTFSEVAKSLLPFTQKKVGIPIKSRKLPMTDNKSDEPDNGGYNFLSRVFKFNRSRPRIVQDITDSAVEKNGKICGVILNDGSICTNTPVEKRVRCREHKGMRVNTVTTKAMRRSKSESENVLAAKEIRRSKSESEKMSDSFVDESIRKTVICGIVLEDGSTCRKEPVKGRKRCHEHKGKRIRASVSINQKK</sequence>